<accession>A0A1J4KYL0</accession>
<dbReference type="SUPFAM" id="SSF117281">
    <property type="entry name" value="Kelch motif"/>
    <property type="match status" value="1"/>
</dbReference>
<dbReference type="AlphaFoldDB" id="A0A1J4KYL0"/>
<feature type="compositionally biased region" description="Low complexity" evidence="3">
    <location>
        <begin position="891"/>
        <end position="905"/>
    </location>
</feature>
<dbReference type="InterPro" id="IPR015915">
    <property type="entry name" value="Kelch-typ_b-propeller"/>
</dbReference>
<gene>
    <name evidence="4" type="ORF">TRFO_41844</name>
</gene>
<dbReference type="OrthoDB" id="263283at2759"/>
<evidence type="ECO:0000313" key="5">
    <source>
        <dbReference type="Proteomes" id="UP000179807"/>
    </source>
</evidence>
<dbReference type="GeneID" id="94848711"/>
<proteinExistence type="predicted"/>
<comment type="caution">
    <text evidence="4">The sequence shown here is derived from an EMBL/GenBank/DDBJ whole genome shotgun (WGS) entry which is preliminary data.</text>
</comment>
<keyword evidence="1" id="KW-0880">Kelch repeat</keyword>
<name>A0A1J4KYL0_9EUKA</name>
<evidence type="ECO:0000256" key="3">
    <source>
        <dbReference type="SAM" id="MobiDB-lite"/>
    </source>
</evidence>
<reference evidence="4" key="1">
    <citation type="submission" date="2016-10" db="EMBL/GenBank/DDBJ databases">
        <authorList>
            <person name="Benchimol M."/>
            <person name="Almeida L.G."/>
            <person name="Vasconcelos A.T."/>
            <person name="Perreira-Neves A."/>
            <person name="Rosa I.A."/>
            <person name="Tasca T."/>
            <person name="Bogo M.R."/>
            <person name="de Souza W."/>
        </authorList>
    </citation>
    <scope>NUCLEOTIDE SEQUENCE [LARGE SCALE GENOMIC DNA]</scope>
    <source>
        <strain evidence="4">K</strain>
    </source>
</reference>
<protein>
    <submittedName>
        <fullName evidence="4">Uncharacterized protein</fullName>
    </submittedName>
</protein>
<evidence type="ECO:0000256" key="1">
    <source>
        <dbReference type="ARBA" id="ARBA00022441"/>
    </source>
</evidence>
<dbReference type="Pfam" id="PF24681">
    <property type="entry name" value="Kelch_KLHDC2_KLHL20_DRC7"/>
    <property type="match status" value="1"/>
</dbReference>
<evidence type="ECO:0000256" key="2">
    <source>
        <dbReference type="ARBA" id="ARBA00022737"/>
    </source>
</evidence>
<keyword evidence="2" id="KW-0677">Repeat</keyword>
<evidence type="ECO:0000313" key="4">
    <source>
        <dbReference type="EMBL" id="OHT16347.1"/>
    </source>
</evidence>
<dbReference type="EMBL" id="MLAK01000115">
    <property type="protein sequence ID" value="OHT16347.1"/>
    <property type="molecule type" value="Genomic_DNA"/>
</dbReference>
<dbReference type="PANTHER" id="PTHR46093">
    <property type="entry name" value="ACYL-COA-BINDING DOMAIN-CONTAINING PROTEIN 5"/>
    <property type="match status" value="1"/>
</dbReference>
<dbReference type="Proteomes" id="UP000179807">
    <property type="component" value="Unassembled WGS sequence"/>
</dbReference>
<dbReference type="VEuPathDB" id="TrichDB:TRFO_41844"/>
<organism evidence="4 5">
    <name type="scientific">Tritrichomonas foetus</name>
    <dbReference type="NCBI Taxonomy" id="1144522"/>
    <lineage>
        <taxon>Eukaryota</taxon>
        <taxon>Metamonada</taxon>
        <taxon>Parabasalia</taxon>
        <taxon>Tritrichomonadida</taxon>
        <taxon>Tritrichomonadidae</taxon>
        <taxon>Tritrichomonas</taxon>
    </lineage>
</organism>
<sequence length="911" mass="104745">MSQEDESDINPHFYLFPFADDVTFVCGSCFAHRNYVHFTGGYNFKDLMERKYRPTASNFDSLIGQHTAIKYKDGKLRHRVEDLSYSRVVGGTCVFAEATETAYCFGGIHEEIGIDSDPNTLFVSNLLVTHKFREKMSSTRTFVTPVGVVHPPARVFHCSAFDNDRNSVWIYGGGTVAEKDKSTFNDLWEYQTQTQIWTLHEIEKPLKKSNRWGQNLVYFDKKLILLGGNDRTAQKNLWILDLTDTKNLQWKTIHIPDKVKLQSMGCSMQLVHHPTLGPQILIIGGCYDAIYKSLGFSVDLLVEQSPKNLFPLKITAFDPLRRTFTKIKVPKSIPNVSYHGTALINENLFLVGGLNHCDEGRAFCKNIIVIDIFHYLDETYQSKVVYNFDYPIDNLNQRVFSVSFPELKRIISDELEKVRENSRLKLFKRLYNQHTNCPYPTNEFTLIHNQFCHNLIIRQRIGTEPLNLDEIPSCFAKDFVCYLYTGMIHESSKFVDFISFIKFLTFCWKLKLIRLMLLEICCHIENLLPEEVLKIAALTLDNVTPLVDQPQFDIMKYVLFSVLRTTGSSLRFDTELYLISHYLIPLLESNPQYPSIDISELPSSTVIYDLSLLMANSTLQCQDYNLRIDSSMFSMNPSVVETCPPDVVIAVVKLSLVPLLEDINKIISAFILINSFKTELTKPILMTILNDSFKQIEVLLINEPQFKQAILEFMPSIQHKSLLELCVRFIGHDCTTFLLNREGKQLKFNLNYSTLYKKFAWIQLDLSYTYLNVLAYLIYTNLTISDIRVKYPSIKLAKALLSVCGDHPTFLPIPLFEDCLSFIRNVLINKENITNAFIIKYFVRLFNIGLIDEISNMTKVEEWIDFVTCYICESQAIAAWYLTKRQSVKSPGSSPNHSSSELSQPILSVNI</sequence>
<dbReference type="PANTHER" id="PTHR46093:SF18">
    <property type="entry name" value="FIBRONECTIN TYPE-III DOMAIN-CONTAINING PROTEIN"/>
    <property type="match status" value="1"/>
</dbReference>
<feature type="region of interest" description="Disordered" evidence="3">
    <location>
        <begin position="891"/>
        <end position="911"/>
    </location>
</feature>
<dbReference type="RefSeq" id="XP_068369483.1">
    <property type="nucleotide sequence ID" value="XM_068514007.1"/>
</dbReference>
<dbReference type="Gene3D" id="2.120.10.80">
    <property type="entry name" value="Kelch-type beta propeller"/>
    <property type="match status" value="1"/>
</dbReference>
<keyword evidence="5" id="KW-1185">Reference proteome</keyword>